<gene>
    <name evidence="8" type="ORF">TL16_g04188</name>
</gene>
<feature type="domain" description="UBA" evidence="6">
    <location>
        <begin position="892"/>
        <end position="932"/>
    </location>
</feature>
<dbReference type="Pfam" id="PF00627">
    <property type="entry name" value="UBA"/>
    <property type="match status" value="1"/>
</dbReference>
<dbReference type="PANTHER" id="PTHR23030:SF30">
    <property type="entry name" value="TYROSINE-PROTEIN PHOSPHATASE NON-RECEPTOR TYPE 23"/>
    <property type="match status" value="1"/>
</dbReference>
<feature type="domain" description="BRO1" evidence="7">
    <location>
        <begin position="1"/>
        <end position="359"/>
    </location>
</feature>
<dbReference type="Proteomes" id="UP001162640">
    <property type="component" value="Unassembled WGS sequence"/>
</dbReference>
<organism evidence="8 9">
    <name type="scientific">Triparma laevis f. inornata</name>
    <dbReference type="NCBI Taxonomy" id="1714386"/>
    <lineage>
        <taxon>Eukaryota</taxon>
        <taxon>Sar</taxon>
        <taxon>Stramenopiles</taxon>
        <taxon>Ochrophyta</taxon>
        <taxon>Bolidophyceae</taxon>
        <taxon>Parmales</taxon>
        <taxon>Triparmaceae</taxon>
        <taxon>Triparma</taxon>
    </lineage>
</organism>
<evidence type="ECO:0000259" key="7">
    <source>
        <dbReference type="PROSITE" id="PS51180"/>
    </source>
</evidence>
<dbReference type="Gene3D" id="1.20.140.50">
    <property type="entry name" value="alix/aip1 like domains"/>
    <property type="match status" value="1"/>
</dbReference>
<feature type="compositionally biased region" description="Polar residues" evidence="5">
    <location>
        <begin position="822"/>
        <end position="831"/>
    </location>
</feature>
<dbReference type="SMART" id="SM00165">
    <property type="entry name" value="UBA"/>
    <property type="match status" value="1"/>
</dbReference>
<feature type="compositionally biased region" description="Low complexity" evidence="5">
    <location>
        <begin position="784"/>
        <end position="795"/>
    </location>
</feature>
<evidence type="ECO:0000256" key="5">
    <source>
        <dbReference type="SAM" id="MobiDB-lite"/>
    </source>
</evidence>
<comment type="subcellular location">
    <subcellularLocation>
        <location evidence="2">Cytoplasm</location>
    </subcellularLocation>
    <subcellularLocation>
        <location evidence="1">Endosome</location>
    </subcellularLocation>
</comment>
<evidence type="ECO:0000256" key="2">
    <source>
        <dbReference type="ARBA" id="ARBA00004496"/>
    </source>
</evidence>
<dbReference type="SUPFAM" id="SSF46934">
    <property type="entry name" value="UBA-like"/>
    <property type="match status" value="1"/>
</dbReference>
<sequence length="932" mass="103564">MFVIPLKQITPCDITPSLTEWLDRSTPQSHLHTTSLRTLKSHRALLHPTPNPVGSGYLGSLKLYGREVMTMLGLNFPSTDGDLRNLSLTYTSSYSPTSPQTGSNLFFEHCQILYQTASVLSHLSTSQDRSTESGLKISCHQYQLSAGIFKYLSEQLKEKGTEHLTSDLSVGTLGLNINLMLSQAQTTVYEKAKLNKIKPSILAKIATSVSGFYSSALEHLKSVSGCDADWKVQIQFHMFMFLAAAEYWDAKGHLLTATEKGMGYGKEIARLQECLNHIEQALILTKKTTSIETEGIEELKNAAMERLEEAKSDNSKIYLEPVPKPSELSPIKRADLVKPLPLTEDMTRPEDLFRGMLTEDGVRGKSKFTSAIEESVKNSTDLVRTTSDGARSSLKRIGLPESVQAYMCEGLPEEVWKNIREVQVQQPRVALNSLKTDIDDKAQQCSQLIMDSLTVINEASRIDDIFSRSNPSYETINTDHKRTINHYKNLMENAEKSDSVLEGNLGNIGTRKALEMLDKSREMIEGDMPKKESQEIFDTAPLENELMNLTRLMTIRDAALAKFMGDVESVDLDAELSGVLDVGKKMDELLTKFDQVQIDIADNCSRQEAMLSSIFNLNSQFTAVTGKSTQREAYLTNVTSSYTTFTSLKSQLTEGLNFYQSLHPRLIESKREADDYLVTVRMRHGEFLETIERRERTKSQEESDAELARRLAQEVGFDDRADERRQREEQDAAYAASLVALDQEEMERENVAENGEQQQLPPPPSKEEGKDEPSTLSSWSNWLTGSKPTETTPKKGGTGLAQPLTQNQYPAAGNNYPVQAPTYKSSSSNQDAPPMPPPSFESATQQFRTERTSSYEPPTMGGGGSILPPPGPPPPSFESVQRQSGSGSGGGPIDEIKVTRIAEMGFQKEDIRKALRDHNGDEEAALNQLLSG</sequence>
<dbReference type="InterPro" id="IPR004328">
    <property type="entry name" value="BRO1_dom"/>
</dbReference>
<feature type="region of interest" description="Disordered" evidence="5">
    <location>
        <begin position="746"/>
        <end position="895"/>
    </location>
</feature>
<keyword evidence="4" id="KW-0967">Endosome</keyword>
<dbReference type="InterPro" id="IPR038499">
    <property type="entry name" value="BRO1_sf"/>
</dbReference>
<evidence type="ECO:0000259" key="6">
    <source>
        <dbReference type="PROSITE" id="PS50030"/>
    </source>
</evidence>
<evidence type="ECO:0000313" key="8">
    <source>
        <dbReference type="EMBL" id="GMH65400.1"/>
    </source>
</evidence>
<dbReference type="Gene3D" id="1.10.8.10">
    <property type="entry name" value="DNA helicase RuvA subunit, C-terminal domain"/>
    <property type="match status" value="1"/>
</dbReference>
<comment type="caution">
    <text evidence="8">The sequence shown here is derived from an EMBL/GenBank/DDBJ whole genome shotgun (WGS) entry which is preliminary data.</text>
</comment>
<dbReference type="SMART" id="SM01041">
    <property type="entry name" value="BRO1"/>
    <property type="match status" value="1"/>
</dbReference>
<dbReference type="PROSITE" id="PS50030">
    <property type="entry name" value="UBA"/>
    <property type="match status" value="1"/>
</dbReference>
<dbReference type="InterPro" id="IPR025304">
    <property type="entry name" value="ALIX_V_dom"/>
</dbReference>
<dbReference type="AlphaFoldDB" id="A0A9W7A8J6"/>
<dbReference type="Gene3D" id="1.20.120.560">
    <property type="entry name" value="alix/aip1 in complex with the ypdl late domain"/>
    <property type="match status" value="1"/>
</dbReference>
<evidence type="ECO:0000256" key="3">
    <source>
        <dbReference type="ARBA" id="ARBA00022490"/>
    </source>
</evidence>
<proteinExistence type="predicted"/>
<dbReference type="GO" id="GO:0005768">
    <property type="term" value="C:endosome"/>
    <property type="evidence" value="ECO:0007669"/>
    <property type="project" value="UniProtKB-SubCell"/>
</dbReference>
<dbReference type="PANTHER" id="PTHR23030">
    <property type="entry name" value="PCD6 INTERACTING PROTEIN-RELATED"/>
    <property type="match status" value="1"/>
</dbReference>
<evidence type="ECO:0000256" key="4">
    <source>
        <dbReference type="ARBA" id="ARBA00022753"/>
    </source>
</evidence>
<keyword evidence="3" id="KW-0963">Cytoplasm</keyword>
<dbReference type="EMBL" id="BLQM01000114">
    <property type="protein sequence ID" value="GMH65400.1"/>
    <property type="molecule type" value="Genomic_DNA"/>
</dbReference>
<accession>A0A9W7A8J6</accession>
<dbReference type="Pfam" id="PF03097">
    <property type="entry name" value="BRO1"/>
    <property type="match status" value="1"/>
</dbReference>
<dbReference type="InterPro" id="IPR009060">
    <property type="entry name" value="UBA-like_sf"/>
</dbReference>
<reference evidence="9" key="1">
    <citation type="journal article" date="2023" name="Commun. Biol.">
        <title>Genome analysis of Parmales, the sister group of diatoms, reveals the evolutionary specialization of diatoms from phago-mixotrophs to photoautotrophs.</title>
        <authorList>
            <person name="Ban H."/>
            <person name="Sato S."/>
            <person name="Yoshikawa S."/>
            <person name="Yamada K."/>
            <person name="Nakamura Y."/>
            <person name="Ichinomiya M."/>
            <person name="Sato N."/>
            <person name="Blanc-Mathieu R."/>
            <person name="Endo H."/>
            <person name="Kuwata A."/>
            <person name="Ogata H."/>
        </authorList>
    </citation>
    <scope>NUCLEOTIDE SEQUENCE [LARGE SCALE GENOMIC DNA]</scope>
</reference>
<dbReference type="PROSITE" id="PS51180">
    <property type="entry name" value="BRO1"/>
    <property type="match status" value="1"/>
</dbReference>
<dbReference type="Pfam" id="PF13949">
    <property type="entry name" value="ALIX_LYPXL_bnd"/>
    <property type="match status" value="1"/>
</dbReference>
<dbReference type="InterPro" id="IPR015940">
    <property type="entry name" value="UBA"/>
</dbReference>
<name>A0A9W7A8J6_9STRA</name>
<evidence type="ECO:0000313" key="9">
    <source>
        <dbReference type="Proteomes" id="UP001162640"/>
    </source>
</evidence>
<dbReference type="Gene3D" id="1.25.40.280">
    <property type="entry name" value="alix/aip1 like domains"/>
    <property type="match status" value="1"/>
</dbReference>
<protein>
    <submittedName>
        <fullName evidence="8">Uncharacterized protein</fullName>
    </submittedName>
</protein>
<feature type="compositionally biased region" description="Polar residues" evidence="5">
    <location>
        <begin position="774"/>
        <end position="783"/>
    </location>
</feature>
<dbReference type="GO" id="GO:0043328">
    <property type="term" value="P:protein transport to vacuole involved in ubiquitin-dependent protein catabolic process via the multivesicular body sorting pathway"/>
    <property type="evidence" value="ECO:0007669"/>
    <property type="project" value="TreeGrafter"/>
</dbReference>
<evidence type="ECO:0000256" key="1">
    <source>
        <dbReference type="ARBA" id="ARBA00004177"/>
    </source>
</evidence>
<feature type="compositionally biased region" description="Pro residues" evidence="5">
    <location>
        <begin position="867"/>
        <end position="876"/>
    </location>
</feature>